<reference evidence="1 2" key="1">
    <citation type="submission" date="2010-08" db="EMBL/GenBank/DDBJ databases">
        <title>The draft genome of Desulfovibrio fructosovorans JJ.</title>
        <authorList>
            <consortium name="US DOE Joint Genome Institute (JGI-PGF)"/>
            <person name="Lucas S."/>
            <person name="Copeland A."/>
            <person name="Lapidus A."/>
            <person name="Cheng J.-F."/>
            <person name="Bruce D."/>
            <person name="Goodwin L."/>
            <person name="Pitluck S."/>
            <person name="Land M.L."/>
            <person name="Hauser L."/>
            <person name="Chang Y.-J."/>
            <person name="Jeffries C."/>
            <person name="Wall J.D."/>
            <person name="Stahl D.A."/>
            <person name="Arkin A.P."/>
            <person name="Dehal P."/>
            <person name="Stolyar S.M."/>
            <person name="Hazen T.C."/>
            <person name="Woyke T.J."/>
        </authorList>
    </citation>
    <scope>NUCLEOTIDE SEQUENCE [LARGE SCALE GENOMIC DNA]</scope>
    <source>
        <strain evidence="1 2">JJ</strain>
    </source>
</reference>
<dbReference type="STRING" id="596151.DesfrDRAFT_2405"/>
<comment type="caution">
    <text evidence="1">The sequence shown here is derived from an EMBL/GenBank/DDBJ whole genome shotgun (WGS) entry which is preliminary data.</text>
</comment>
<accession>E1JXQ6</accession>
<dbReference type="SUPFAM" id="SSF51735">
    <property type="entry name" value="NAD(P)-binding Rossmann-fold domains"/>
    <property type="match status" value="1"/>
</dbReference>
<dbReference type="RefSeq" id="WP_005994182.1">
    <property type="nucleotide sequence ID" value="NZ_AECZ01000015.1"/>
</dbReference>
<dbReference type="OrthoDB" id="2043779at2"/>
<gene>
    <name evidence="1" type="ORF">DesfrDRAFT_2405</name>
</gene>
<name>E1JXQ6_SOLFR</name>
<dbReference type="eggNOG" id="COG0673">
    <property type="taxonomic scope" value="Bacteria"/>
</dbReference>
<dbReference type="EMBL" id="AECZ01000015">
    <property type="protein sequence ID" value="EFL50829.1"/>
    <property type="molecule type" value="Genomic_DNA"/>
</dbReference>
<dbReference type="InterPro" id="IPR036291">
    <property type="entry name" value="NAD(P)-bd_dom_sf"/>
</dbReference>
<keyword evidence="2" id="KW-1185">Reference proteome</keyword>
<protein>
    <submittedName>
        <fullName evidence="1">Oxidoreductase domain-containing protein</fullName>
    </submittedName>
</protein>
<evidence type="ECO:0000313" key="1">
    <source>
        <dbReference type="EMBL" id="EFL50829.1"/>
    </source>
</evidence>
<dbReference type="Gene3D" id="3.40.50.720">
    <property type="entry name" value="NAD(P)-binding Rossmann-like Domain"/>
    <property type="match status" value="1"/>
</dbReference>
<dbReference type="AlphaFoldDB" id="E1JXQ6"/>
<evidence type="ECO:0000313" key="2">
    <source>
        <dbReference type="Proteomes" id="UP000006250"/>
    </source>
</evidence>
<dbReference type="Proteomes" id="UP000006250">
    <property type="component" value="Unassembled WGS sequence"/>
</dbReference>
<proteinExistence type="predicted"/>
<organism evidence="1 2">
    <name type="scientific">Solidesulfovibrio fructosivorans JJ]</name>
    <dbReference type="NCBI Taxonomy" id="596151"/>
    <lineage>
        <taxon>Bacteria</taxon>
        <taxon>Pseudomonadati</taxon>
        <taxon>Thermodesulfobacteriota</taxon>
        <taxon>Desulfovibrionia</taxon>
        <taxon>Desulfovibrionales</taxon>
        <taxon>Desulfovibrionaceae</taxon>
        <taxon>Solidesulfovibrio</taxon>
    </lineage>
</organism>
<sequence length="321" mass="35993">MFRVKIVGAGQLGSRHLQALKAVKYPLDIQVIDPSEASLQVAKERYDAVESGVGHAISFATRLRDSDCTDVAIIATSSDVRRQAIDHLFDLSKPRFLILEKLLFNTRQDYAYAESRFAEAGTMVWVNCPMRVMPCYEHIRQELTSDRMSYRVTGSQFGLVTNAIHYLDHVVHLSGCGDFELSLGEIDSTPIKSKRPSFLELNGRLRANFANGTTCEMTCYPTGTAPILVEIFTENQRYVVRESEGKLWHAEASTNWVWNERVATIPYQSQLTTEIVESLLASGGCGLTPYASSVRTHLSLLDPLRELIRAQSCEVSEYPFT</sequence>